<evidence type="ECO:0000313" key="3">
    <source>
        <dbReference type="Proteomes" id="UP001569904"/>
    </source>
</evidence>
<dbReference type="Proteomes" id="UP001569904">
    <property type="component" value="Unassembled WGS sequence"/>
</dbReference>
<gene>
    <name evidence="2" type="ORF">SM436_37615</name>
</gene>
<name>A0ABV4RDA8_9ACTN</name>
<protein>
    <submittedName>
        <fullName evidence="2">Uncharacterized protein</fullName>
    </submittedName>
</protein>
<dbReference type="EMBL" id="JAXCEH010000063">
    <property type="protein sequence ID" value="MFA1559437.1"/>
    <property type="molecule type" value="Genomic_DNA"/>
</dbReference>
<feature type="compositionally biased region" description="Pro residues" evidence="1">
    <location>
        <begin position="1"/>
        <end position="12"/>
    </location>
</feature>
<reference evidence="2 3" key="1">
    <citation type="submission" date="2023-11" db="EMBL/GenBank/DDBJ databases">
        <title>Actinomadura monticuli sp. nov., isolated from volcanic ash.</title>
        <authorList>
            <person name="Lee S.D."/>
            <person name="Yang H."/>
            <person name="Kim I.S."/>
        </authorList>
    </citation>
    <scope>NUCLEOTIDE SEQUENCE [LARGE SCALE GENOMIC DNA]</scope>
    <source>
        <strain evidence="2 3">DSM 45346</strain>
    </source>
</reference>
<keyword evidence="3" id="KW-1185">Reference proteome</keyword>
<sequence length="57" mass="6302">MPEPLTPPPRPPVRPHHCGARAAGSVPARNCNAPARLYACGWRCDEHKPVLLHEQEN</sequence>
<proteinExistence type="predicted"/>
<organism evidence="2 3">
    <name type="scientific">Actinomadura chokoriensis</name>
    <dbReference type="NCBI Taxonomy" id="454156"/>
    <lineage>
        <taxon>Bacteria</taxon>
        <taxon>Bacillati</taxon>
        <taxon>Actinomycetota</taxon>
        <taxon>Actinomycetes</taxon>
        <taxon>Streptosporangiales</taxon>
        <taxon>Thermomonosporaceae</taxon>
        <taxon>Actinomadura</taxon>
    </lineage>
</organism>
<feature type="region of interest" description="Disordered" evidence="1">
    <location>
        <begin position="1"/>
        <end position="25"/>
    </location>
</feature>
<accession>A0ABV4RDA8</accession>
<comment type="caution">
    <text evidence="2">The sequence shown here is derived from an EMBL/GenBank/DDBJ whole genome shotgun (WGS) entry which is preliminary data.</text>
</comment>
<dbReference type="RefSeq" id="WP_371946455.1">
    <property type="nucleotide sequence ID" value="NZ_JAXCEH010000063.1"/>
</dbReference>
<evidence type="ECO:0000256" key="1">
    <source>
        <dbReference type="SAM" id="MobiDB-lite"/>
    </source>
</evidence>
<evidence type="ECO:0000313" key="2">
    <source>
        <dbReference type="EMBL" id="MFA1559437.1"/>
    </source>
</evidence>